<feature type="chain" id="PRO_5045325889" evidence="1">
    <location>
        <begin position="29"/>
        <end position="69"/>
    </location>
</feature>
<proteinExistence type="predicted"/>
<keyword evidence="1" id="KW-0732">Signal</keyword>
<sequence>MAMQITRRGFLKGAAAGAAAAAAAPALAIDSEADLHWDRSADLVVIGYGNAGCNAAIEAARCGCFRSDS</sequence>
<organism evidence="2 3">
    <name type="scientific">Mesosutterella porci</name>
    <dbReference type="NCBI Taxonomy" id="2915351"/>
    <lineage>
        <taxon>Bacteria</taxon>
        <taxon>Pseudomonadati</taxon>
        <taxon>Pseudomonadota</taxon>
        <taxon>Betaproteobacteria</taxon>
        <taxon>Burkholderiales</taxon>
        <taxon>Sutterellaceae</taxon>
        <taxon>Mesosutterella</taxon>
    </lineage>
</organism>
<keyword evidence="3" id="KW-1185">Reference proteome</keyword>
<evidence type="ECO:0000313" key="2">
    <source>
        <dbReference type="EMBL" id="MCG5030665.1"/>
    </source>
</evidence>
<dbReference type="InterPro" id="IPR006311">
    <property type="entry name" value="TAT_signal"/>
</dbReference>
<evidence type="ECO:0000313" key="3">
    <source>
        <dbReference type="Proteomes" id="UP001297600"/>
    </source>
</evidence>
<name>A0ABS9MPZ1_9BURK</name>
<gene>
    <name evidence="2" type="ORF">MAF45_04295</name>
</gene>
<accession>A0ABS9MPZ1</accession>
<protein>
    <submittedName>
        <fullName evidence="2">Twin-arginine translocation signal domain-containing protein</fullName>
    </submittedName>
</protein>
<dbReference type="NCBIfam" id="TIGR01409">
    <property type="entry name" value="TAT_signal_seq"/>
    <property type="match status" value="1"/>
</dbReference>
<dbReference type="Gene3D" id="3.50.50.60">
    <property type="entry name" value="FAD/NAD(P)-binding domain"/>
    <property type="match status" value="1"/>
</dbReference>
<dbReference type="Proteomes" id="UP001297600">
    <property type="component" value="Unassembled WGS sequence"/>
</dbReference>
<evidence type="ECO:0000256" key="1">
    <source>
        <dbReference type="SAM" id="SignalP"/>
    </source>
</evidence>
<dbReference type="SUPFAM" id="SSF51905">
    <property type="entry name" value="FAD/NAD(P)-binding domain"/>
    <property type="match status" value="1"/>
</dbReference>
<dbReference type="InterPro" id="IPR036188">
    <property type="entry name" value="FAD/NAD-bd_sf"/>
</dbReference>
<reference evidence="2 3" key="1">
    <citation type="submission" date="2022-02" db="EMBL/GenBank/DDBJ databases">
        <title>Mesosutterella porci, a novel member of the family Sutterellaceae from pig feces.</title>
        <authorList>
            <person name="Wylensek D."/>
            <person name="Clavel T."/>
        </authorList>
    </citation>
    <scope>NUCLEOTIDE SEQUENCE [LARGE SCALE GENOMIC DNA]</scope>
    <source>
        <strain evidence="3">oilRF-744-wt-GAM-9</strain>
    </source>
</reference>
<dbReference type="RefSeq" id="WP_237978318.1">
    <property type="nucleotide sequence ID" value="NZ_JAKNCT010000004.1"/>
</dbReference>
<dbReference type="InterPro" id="IPR019546">
    <property type="entry name" value="TAT_signal_bac_arc"/>
</dbReference>
<comment type="caution">
    <text evidence="2">The sequence shown here is derived from an EMBL/GenBank/DDBJ whole genome shotgun (WGS) entry which is preliminary data.</text>
</comment>
<feature type="signal peptide" evidence="1">
    <location>
        <begin position="1"/>
        <end position="28"/>
    </location>
</feature>
<dbReference type="PROSITE" id="PS51318">
    <property type="entry name" value="TAT"/>
    <property type="match status" value="1"/>
</dbReference>
<dbReference type="EMBL" id="JAKNCT010000004">
    <property type="protein sequence ID" value="MCG5030665.1"/>
    <property type="molecule type" value="Genomic_DNA"/>
</dbReference>